<gene>
    <name evidence="1" type="ORF">E5A73_06500</name>
</gene>
<comment type="caution">
    <text evidence="1">The sequence shown here is derived from an EMBL/GenBank/DDBJ whole genome shotgun (WGS) entry which is preliminary data.</text>
</comment>
<evidence type="ECO:0000313" key="2">
    <source>
        <dbReference type="Proteomes" id="UP000306147"/>
    </source>
</evidence>
<dbReference type="AlphaFoldDB" id="A0A4S1XGK2"/>
<dbReference type="PROSITE" id="PS51257">
    <property type="entry name" value="PROKAR_LIPOPROTEIN"/>
    <property type="match status" value="1"/>
</dbReference>
<sequence>MVRLGVAGLAALLLGGCGGGERSALSVSLRAESSAATVQCVDTSSGLCHVAFATATPLRGDIPKGESRRFEGVVPGTPMCIEPEPVDLSKCNRTAIKQGTQKIARSRVTS</sequence>
<accession>A0A4S1XGK2</accession>
<organism evidence="1 2">
    <name type="scientific">Sphingomonas gei</name>
    <dbReference type="NCBI Taxonomy" id="1395960"/>
    <lineage>
        <taxon>Bacteria</taxon>
        <taxon>Pseudomonadati</taxon>
        <taxon>Pseudomonadota</taxon>
        <taxon>Alphaproteobacteria</taxon>
        <taxon>Sphingomonadales</taxon>
        <taxon>Sphingomonadaceae</taxon>
        <taxon>Sphingomonas</taxon>
    </lineage>
</organism>
<dbReference type="RefSeq" id="WP_135962972.1">
    <property type="nucleotide sequence ID" value="NZ_SRXT01000002.1"/>
</dbReference>
<dbReference type="EMBL" id="SRXT01000002">
    <property type="protein sequence ID" value="TGX55077.1"/>
    <property type="molecule type" value="Genomic_DNA"/>
</dbReference>
<dbReference type="OrthoDB" id="9866769at2"/>
<protein>
    <recommendedName>
        <fullName evidence="3">Lipoprotein</fullName>
    </recommendedName>
</protein>
<keyword evidence="2" id="KW-1185">Reference proteome</keyword>
<name>A0A4S1XGK2_9SPHN</name>
<evidence type="ECO:0000313" key="1">
    <source>
        <dbReference type="EMBL" id="TGX55077.1"/>
    </source>
</evidence>
<evidence type="ECO:0008006" key="3">
    <source>
        <dbReference type="Google" id="ProtNLM"/>
    </source>
</evidence>
<reference evidence="1 2" key="1">
    <citation type="submission" date="2019-04" db="EMBL/GenBank/DDBJ databases">
        <title>Sphingomonas psychrotolerans sp. nov., isolated from soil in the Tianshan Mountains, Xinjiang, China.</title>
        <authorList>
            <person name="Luo Y."/>
            <person name="Sheng H."/>
        </authorList>
    </citation>
    <scope>NUCLEOTIDE SEQUENCE [LARGE SCALE GENOMIC DNA]</scope>
    <source>
        <strain evidence="1 2">ZFGT-11</strain>
    </source>
</reference>
<proteinExistence type="predicted"/>
<dbReference type="Proteomes" id="UP000306147">
    <property type="component" value="Unassembled WGS sequence"/>
</dbReference>